<keyword evidence="2 4" id="KW-0547">Nucleotide-binding</keyword>
<dbReference type="EC" id="6.3.3.2" evidence="5"/>
<comment type="similarity">
    <text evidence="1 5">Belongs to the 5-formyltetrahydrofolate cyclo-ligase family.</text>
</comment>
<evidence type="ECO:0000256" key="2">
    <source>
        <dbReference type="ARBA" id="ARBA00022741"/>
    </source>
</evidence>
<dbReference type="GO" id="GO:0030272">
    <property type="term" value="F:5-formyltetrahydrofolate cyclo-ligase activity"/>
    <property type="evidence" value="ECO:0007669"/>
    <property type="project" value="UniProtKB-EC"/>
</dbReference>
<comment type="cofactor">
    <cofactor evidence="5">
        <name>Mg(2+)</name>
        <dbReference type="ChEBI" id="CHEBI:18420"/>
    </cofactor>
</comment>
<gene>
    <name evidence="6" type="ORF">IAA31_04595</name>
</gene>
<sequence>MHYEKALRENLRQEMKKRREQLHFEEISELSAQICARVLAHPLLQSQQTVSSFVSFGHEVSTFYLNIELKRRGHVLGLPVVSPSIKGLMDFYTFKEGVNFIPNRFNILEPPALPERKLDPKQFSLVLLPLTAFDETGARLGMGGGYYDRLLKALNPTCRKIGLAYDFQQATNIPTENWDMPIDEVITPSRHLICAPLK</sequence>
<accession>A0A9E2KMZ4</accession>
<feature type="binding site" evidence="4">
    <location>
        <position position="59"/>
    </location>
    <ligand>
        <name>substrate</name>
    </ligand>
</feature>
<dbReference type="PANTHER" id="PTHR23407">
    <property type="entry name" value="ATPASE INHIBITOR/5-FORMYLTETRAHYDROFOLATE CYCLO-LIGASE"/>
    <property type="match status" value="1"/>
</dbReference>
<dbReference type="InterPro" id="IPR024185">
    <property type="entry name" value="FTHF_cligase-like_sf"/>
</dbReference>
<dbReference type="Proteomes" id="UP000824150">
    <property type="component" value="Unassembled WGS sequence"/>
</dbReference>
<evidence type="ECO:0000313" key="6">
    <source>
        <dbReference type="EMBL" id="MBU3826751.1"/>
    </source>
</evidence>
<dbReference type="InterPro" id="IPR002698">
    <property type="entry name" value="FTHF_cligase"/>
</dbReference>
<dbReference type="Pfam" id="PF01812">
    <property type="entry name" value="5-FTHF_cyc-lig"/>
    <property type="match status" value="1"/>
</dbReference>
<comment type="catalytic activity">
    <reaction evidence="5">
        <text>(6S)-5-formyl-5,6,7,8-tetrahydrofolate + ATP = (6R)-5,10-methenyltetrahydrofolate + ADP + phosphate</text>
        <dbReference type="Rhea" id="RHEA:10488"/>
        <dbReference type="ChEBI" id="CHEBI:30616"/>
        <dbReference type="ChEBI" id="CHEBI:43474"/>
        <dbReference type="ChEBI" id="CHEBI:57455"/>
        <dbReference type="ChEBI" id="CHEBI:57457"/>
        <dbReference type="ChEBI" id="CHEBI:456216"/>
        <dbReference type="EC" id="6.3.3.2"/>
    </reaction>
</comment>
<keyword evidence="5" id="KW-0460">Magnesium</keyword>
<dbReference type="InterPro" id="IPR037171">
    <property type="entry name" value="NagB/RpiA_transferase-like"/>
</dbReference>
<comment type="caution">
    <text evidence="6">The sequence shown here is derived from an EMBL/GenBank/DDBJ whole genome shotgun (WGS) entry which is preliminary data.</text>
</comment>
<dbReference type="SUPFAM" id="SSF100950">
    <property type="entry name" value="NagB/RpiA/CoA transferase-like"/>
    <property type="match status" value="1"/>
</dbReference>
<dbReference type="NCBIfam" id="TIGR02727">
    <property type="entry name" value="MTHFS_bact"/>
    <property type="match status" value="1"/>
</dbReference>
<dbReference type="EMBL" id="JAHLFG010000049">
    <property type="protein sequence ID" value="MBU3826751.1"/>
    <property type="molecule type" value="Genomic_DNA"/>
</dbReference>
<reference evidence="6" key="1">
    <citation type="journal article" date="2021" name="PeerJ">
        <title>Extensive microbial diversity within the chicken gut microbiome revealed by metagenomics and culture.</title>
        <authorList>
            <person name="Gilroy R."/>
            <person name="Ravi A."/>
            <person name="Getino M."/>
            <person name="Pursley I."/>
            <person name="Horton D.L."/>
            <person name="Alikhan N.F."/>
            <person name="Baker D."/>
            <person name="Gharbi K."/>
            <person name="Hall N."/>
            <person name="Watson M."/>
            <person name="Adriaenssens E.M."/>
            <person name="Foster-Nyarko E."/>
            <person name="Jarju S."/>
            <person name="Secka A."/>
            <person name="Antonio M."/>
            <person name="Oren A."/>
            <person name="Chaudhuri R.R."/>
            <person name="La Ragione R."/>
            <person name="Hildebrand F."/>
            <person name="Pallen M.J."/>
        </authorList>
    </citation>
    <scope>NUCLEOTIDE SEQUENCE</scope>
    <source>
        <strain evidence="6">687</strain>
    </source>
</reference>
<dbReference type="GO" id="GO:0046872">
    <property type="term" value="F:metal ion binding"/>
    <property type="evidence" value="ECO:0007669"/>
    <property type="project" value="UniProtKB-KW"/>
</dbReference>
<evidence type="ECO:0000256" key="4">
    <source>
        <dbReference type="PIRSR" id="PIRSR006806-1"/>
    </source>
</evidence>
<keyword evidence="5" id="KW-0479">Metal-binding</keyword>
<evidence type="ECO:0000256" key="1">
    <source>
        <dbReference type="ARBA" id="ARBA00010638"/>
    </source>
</evidence>
<feature type="binding site" evidence="4">
    <location>
        <begin position="139"/>
        <end position="147"/>
    </location>
    <ligand>
        <name>ATP</name>
        <dbReference type="ChEBI" id="CHEBI:30616"/>
    </ligand>
</feature>
<dbReference type="GO" id="GO:0009396">
    <property type="term" value="P:folic acid-containing compound biosynthetic process"/>
    <property type="evidence" value="ECO:0007669"/>
    <property type="project" value="TreeGrafter"/>
</dbReference>
<proteinExistence type="inferred from homology"/>
<evidence type="ECO:0000256" key="3">
    <source>
        <dbReference type="ARBA" id="ARBA00022840"/>
    </source>
</evidence>
<evidence type="ECO:0000256" key="5">
    <source>
        <dbReference type="RuleBase" id="RU361279"/>
    </source>
</evidence>
<keyword evidence="6" id="KW-0436">Ligase</keyword>
<dbReference type="PIRSF" id="PIRSF006806">
    <property type="entry name" value="FTHF_cligase"/>
    <property type="match status" value="1"/>
</dbReference>
<dbReference type="Gene3D" id="3.40.50.10420">
    <property type="entry name" value="NagB/RpiA/CoA transferase-like"/>
    <property type="match status" value="1"/>
</dbReference>
<reference evidence="6" key="2">
    <citation type="submission" date="2021-04" db="EMBL/GenBank/DDBJ databases">
        <authorList>
            <person name="Gilroy R."/>
        </authorList>
    </citation>
    <scope>NUCLEOTIDE SEQUENCE</scope>
    <source>
        <strain evidence="6">687</strain>
    </source>
</reference>
<dbReference type="GO" id="GO:0035999">
    <property type="term" value="P:tetrahydrofolate interconversion"/>
    <property type="evidence" value="ECO:0007669"/>
    <property type="project" value="TreeGrafter"/>
</dbReference>
<organism evidence="6 7">
    <name type="scientific">Candidatus Anaerobiospirillum merdipullorum</name>
    <dbReference type="NCBI Taxonomy" id="2838450"/>
    <lineage>
        <taxon>Bacteria</taxon>
        <taxon>Pseudomonadati</taxon>
        <taxon>Pseudomonadota</taxon>
        <taxon>Gammaproteobacteria</taxon>
        <taxon>Aeromonadales</taxon>
        <taxon>Succinivibrionaceae</taxon>
        <taxon>Anaerobiospirillum</taxon>
    </lineage>
</organism>
<protein>
    <recommendedName>
        <fullName evidence="5">5-formyltetrahydrofolate cyclo-ligase</fullName>
        <ecNumber evidence="5">6.3.3.2</ecNumber>
    </recommendedName>
</protein>
<evidence type="ECO:0000313" key="7">
    <source>
        <dbReference type="Proteomes" id="UP000824150"/>
    </source>
</evidence>
<name>A0A9E2KMZ4_9GAMM</name>
<dbReference type="GO" id="GO:0005524">
    <property type="term" value="F:ATP binding"/>
    <property type="evidence" value="ECO:0007669"/>
    <property type="project" value="UniProtKB-KW"/>
</dbReference>
<dbReference type="PANTHER" id="PTHR23407:SF1">
    <property type="entry name" value="5-FORMYLTETRAHYDROFOLATE CYCLO-LIGASE"/>
    <property type="match status" value="1"/>
</dbReference>
<keyword evidence="3 4" id="KW-0067">ATP-binding</keyword>
<dbReference type="AlphaFoldDB" id="A0A9E2KMZ4"/>
<feature type="binding site" evidence="4">
    <location>
        <position position="54"/>
    </location>
    <ligand>
        <name>substrate</name>
    </ligand>
</feature>